<protein>
    <recommendedName>
        <fullName evidence="4">C-type lectin domain-containing protein</fullName>
    </recommendedName>
</protein>
<keyword evidence="3" id="KW-1185">Reference proteome</keyword>
<organism evidence="2 3">
    <name type="scientific">Caenorhabditis japonica</name>
    <dbReference type="NCBI Taxonomy" id="281687"/>
    <lineage>
        <taxon>Eukaryota</taxon>
        <taxon>Metazoa</taxon>
        <taxon>Ecdysozoa</taxon>
        <taxon>Nematoda</taxon>
        <taxon>Chromadorea</taxon>
        <taxon>Rhabditida</taxon>
        <taxon>Rhabditina</taxon>
        <taxon>Rhabditomorpha</taxon>
        <taxon>Rhabditoidea</taxon>
        <taxon>Rhabditidae</taxon>
        <taxon>Peloderinae</taxon>
        <taxon>Caenorhabditis</taxon>
    </lineage>
</organism>
<sequence length="549" mass="63050">MRFLIGNILIALWISPIEAQLHHDESLRDLCKHHNGKLTPQTDKTGDVCEVEFEVTTDSSSEARDFCQLYAPWRQISWKHGKKTTCTVEATQTCKAGWVQMFGHCYLLPSKNLLMSQEEAVKECARSGAVIASLRHIYHVGVWKRVFPKISQVWIQVASNWEPYVFKETFGNALALAFSGKHFEFTVPSNSLVKVNKDWKLMALCEYKPPSTVAEVQYLGKKYSEIYWQGVNVPSGTAVRTSSHYTSSADLIKTCKNALKPFKVDNILPFNPNGEGLGAFNSELKTKLITFTRSGAQAEASRDLSKKPDCVELPTRFYTVKFNDPTQADYNLEFVDDKYKEQQCDNMRSAAIVHQPNDHFVRVMADSASAPFWCQLKVVKKIEWDVPAGYSIFIRDNGEAWGYKFHHQETSHQSAQSICRNQGDKLSGFNSRKEIAFLKEIMKKNDALRIHIGATRSNVCNWYQKLYKDECWADSHWEYNVAQKRIEEEMWYSYKSGREDEHKYECLYLYKDGHLPDYAEKNSVGTIDSHMCKNVHTPFICGRELNPKL</sequence>
<dbReference type="PANTHER" id="PTHR47753">
    <property type="entry name" value="C-TYPE LECTIN-RELATED"/>
    <property type="match status" value="1"/>
</dbReference>
<feature type="chain" id="PRO_5035922373" description="C-type lectin domain-containing protein" evidence="1">
    <location>
        <begin position="20"/>
        <end position="549"/>
    </location>
</feature>
<dbReference type="Proteomes" id="UP000005237">
    <property type="component" value="Unassembled WGS sequence"/>
</dbReference>
<evidence type="ECO:0000313" key="2">
    <source>
        <dbReference type="EnsemblMetazoa" id="CJA11174.1"/>
    </source>
</evidence>
<name>A0A8R1DTW7_CAEJA</name>
<dbReference type="CDD" id="cd00037">
    <property type="entry name" value="CLECT"/>
    <property type="match status" value="1"/>
</dbReference>
<dbReference type="InterPro" id="IPR016187">
    <property type="entry name" value="CTDL_fold"/>
</dbReference>
<accession>A0A8R1DTW7</accession>
<dbReference type="Gene3D" id="3.10.100.10">
    <property type="entry name" value="Mannose-Binding Protein A, subunit A"/>
    <property type="match status" value="2"/>
</dbReference>
<dbReference type="AlphaFoldDB" id="A0A8R1DTW7"/>
<reference evidence="3" key="1">
    <citation type="submission" date="2010-08" db="EMBL/GenBank/DDBJ databases">
        <authorList>
            <consortium name="Caenorhabditis japonica Sequencing Consortium"/>
            <person name="Wilson R.K."/>
        </authorList>
    </citation>
    <scope>NUCLEOTIDE SEQUENCE [LARGE SCALE GENOMIC DNA]</scope>
    <source>
        <strain evidence="3">DF5081</strain>
    </source>
</reference>
<reference evidence="2" key="2">
    <citation type="submission" date="2022-06" db="UniProtKB">
        <authorList>
            <consortium name="EnsemblMetazoa"/>
        </authorList>
    </citation>
    <scope>IDENTIFICATION</scope>
    <source>
        <strain evidence="2">DF5081</strain>
    </source>
</reference>
<proteinExistence type="predicted"/>
<evidence type="ECO:0000256" key="1">
    <source>
        <dbReference type="SAM" id="SignalP"/>
    </source>
</evidence>
<feature type="signal peptide" evidence="1">
    <location>
        <begin position="1"/>
        <end position="19"/>
    </location>
</feature>
<evidence type="ECO:0008006" key="4">
    <source>
        <dbReference type="Google" id="ProtNLM"/>
    </source>
</evidence>
<dbReference type="InterPro" id="IPR016186">
    <property type="entry name" value="C-type_lectin-like/link_sf"/>
</dbReference>
<keyword evidence="1" id="KW-0732">Signal</keyword>
<dbReference type="PANTHER" id="PTHR47753:SF1">
    <property type="entry name" value="C-TYPE LECTIN DOMAIN-CONTAINING PROTEIN"/>
    <property type="match status" value="1"/>
</dbReference>
<dbReference type="EnsemblMetazoa" id="CJA11174.1">
    <property type="protein sequence ID" value="CJA11174.1"/>
    <property type="gene ID" value="WBGene00130378"/>
</dbReference>
<dbReference type="SUPFAM" id="SSF56436">
    <property type="entry name" value="C-type lectin-like"/>
    <property type="match status" value="2"/>
</dbReference>
<evidence type="ECO:0000313" key="3">
    <source>
        <dbReference type="Proteomes" id="UP000005237"/>
    </source>
</evidence>